<sequence length="176" mass="20365">MNNKISLPPISDILNNSILPLPLPTNYNNPLNGFNSYNLNSYTPINNGMNSGNLNNYSFQSKSNSPRSSESSESNSPIQSNFNYNYNYKKIELPNKITANTVSSNEKRKTRNNLPKETTYILLKWLNDHLNHPYPNNFEKNQLMSTTGLNQQQLSNWFINARRRKIKMLKQHKNII</sequence>
<keyword evidence="2" id="KW-1185">Reference proteome</keyword>
<accession>A0ACA9Y5Y9</accession>
<gene>
    <name evidence="1" type="ORF">CLIB1444_03S09274</name>
</gene>
<name>A0ACA9Y5Y9_9ASCO</name>
<evidence type="ECO:0000313" key="1">
    <source>
        <dbReference type="EMBL" id="CAH6720319.1"/>
    </source>
</evidence>
<evidence type="ECO:0000313" key="2">
    <source>
        <dbReference type="Proteomes" id="UP001152531"/>
    </source>
</evidence>
<proteinExistence type="predicted"/>
<reference evidence="1" key="1">
    <citation type="submission" date="2022-06" db="EMBL/GenBank/DDBJ databases">
        <authorList>
            <person name="Legras J.-L."/>
            <person name="Devillers H."/>
            <person name="Grondin C."/>
        </authorList>
    </citation>
    <scope>NUCLEOTIDE SEQUENCE</scope>
    <source>
        <strain evidence="1">CLIB 1444</strain>
    </source>
</reference>
<organism evidence="1 2">
    <name type="scientific">[Candida] jaroonii</name>
    <dbReference type="NCBI Taxonomy" id="467808"/>
    <lineage>
        <taxon>Eukaryota</taxon>
        <taxon>Fungi</taxon>
        <taxon>Dikarya</taxon>
        <taxon>Ascomycota</taxon>
        <taxon>Saccharomycotina</taxon>
        <taxon>Pichiomycetes</taxon>
        <taxon>Debaryomycetaceae</taxon>
        <taxon>Yamadazyma</taxon>
    </lineage>
</organism>
<protein>
    <submittedName>
        <fullName evidence="1">Uncharacterized protein</fullName>
    </submittedName>
</protein>
<dbReference type="EMBL" id="CALSDN010000003">
    <property type="protein sequence ID" value="CAH6720319.1"/>
    <property type="molecule type" value="Genomic_DNA"/>
</dbReference>
<comment type="caution">
    <text evidence="1">The sequence shown here is derived from an EMBL/GenBank/DDBJ whole genome shotgun (WGS) entry which is preliminary data.</text>
</comment>
<dbReference type="Proteomes" id="UP001152531">
    <property type="component" value="Unassembled WGS sequence"/>
</dbReference>